<evidence type="ECO:0000313" key="2">
    <source>
        <dbReference type="EMBL" id="PKB94810.1"/>
    </source>
</evidence>
<feature type="compositionally biased region" description="Low complexity" evidence="1">
    <location>
        <begin position="277"/>
        <end position="302"/>
    </location>
</feature>
<organism evidence="2 3">
    <name type="scientific">Rhizophagus irregularis</name>
    <dbReference type="NCBI Taxonomy" id="588596"/>
    <lineage>
        <taxon>Eukaryota</taxon>
        <taxon>Fungi</taxon>
        <taxon>Fungi incertae sedis</taxon>
        <taxon>Mucoromycota</taxon>
        <taxon>Glomeromycotina</taxon>
        <taxon>Glomeromycetes</taxon>
        <taxon>Glomerales</taxon>
        <taxon>Glomeraceae</taxon>
        <taxon>Rhizophagus</taxon>
    </lineage>
</organism>
<reference evidence="2 3" key="2">
    <citation type="submission" date="2017-09" db="EMBL/GenBank/DDBJ databases">
        <title>Extensive intraspecific genome diversity in a model arbuscular mycorrhizal fungus.</title>
        <authorList>
            <person name="Chen E.C."/>
            <person name="Morin E."/>
            <person name="Beaudet D."/>
            <person name="Noel J."/>
            <person name="Ndikumana S."/>
            <person name="Charron P."/>
            <person name="St-Onge C."/>
            <person name="Giorgi J."/>
            <person name="Grigoriev I.V."/>
            <person name="Roux C."/>
            <person name="Martin F.M."/>
            <person name="Corradi N."/>
        </authorList>
    </citation>
    <scope>NUCLEOTIDE SEQUENCE [LARGE SCALE GENOMIC DNA]</scope>
    <source>
        <strain evidence="2 3">A5</strain>
    </source>
</reference>
<proteinExistence type="predicted"/>
<evidence type="ECO:0000313" key="3">
    <source>
        <dbReference type="Proteomes" id="UP000232722"/>
    </source>
</evidence>
<dbReference type="VEuPathDB" id="FungiDB:RhiirFUN_001782"/>
<comment type="caution">
    <text evidence="2">The sequence shown here is derived from an EMBL/GenBank/DDBJ whole genome shotgun (WGS) entry which is preliminary data.</text>
</comment>
<evidence type="ECO:0000256" key="1">
    <source>
        <dbReference type="SAM" id="MobiDB-lite"/>
    </source>
</evidence>
<dbReference type="AlphaFoldDB" id="A0A2N0NJR2"/>
<gene>
    <name evidence="2" type="ORF">RhiirA5_437996</name>
</gene>
<reference evidence="2 3" key="1">
    <citation type="submission" date="2016-04" db="EMBL/GenBank/DDBJ databases">
        <title>Genome analyses suggest a sexual origin of heterokaryosis in a supposedly ancient asexual fungus.</title>
        <authorList>
            <person name="Ropars J."/>
            <person name="Sedzielewska K."/>
            <person name="Noel J."/>
            <person name="Charron P."/>
            <person name="Farinelli L."/>
            <person name="Marton T."/>
            <person name="Kruger M."/>
            <person name="Pelin A."/>
            <person name="Brachmann A."/>
            <person name="Corradi N."/>
        </authorList>
    </citation>
    <scope>NUCLEOTIDE SEQUENCE [LARGE SCALE GENOMIC DNA]</scope>
    <source>
        <strain evidence="2 3">A5</strain>
    </source>
</reference>
<sequence>MSDIMEIHEKYKTPTHYKNFISTIVFTNENALRVENDDRRTVFLDVSPSHKGDLNYFKKLGDAMKYPGASKAFYAYLRAIADVYLNFNGNPPPMTTSKQEHIISTLPPLFQFIKDTYLVMKNYMTDLPVQEFYRVYTSYCETHYISPLSKINASRILSNELAINSKLVHEINIEGIDVDTPEKPTSDPKALEKFLANIYNPANNPQDVQEKPAEKKPKPAEEKPAEKKPEPAEEKPAPVIRKTPPPLPPKPDHLKKCPQESRKEKPSAPEPDDLLSDSDSTTVDPTPEQQPESPAESSAKSKSLADSKSSTEPEVDQNSEPKKGTRAHWAWQERHRWDRKPWAKYQDTSDDYDWEILAFEVEECPTTRIEDKYQYYLREVVDRFKDWIEYNGYLSKTPSRKELADLIRAYKENRNAEIMSTPSGYETMRADKGKAREIPEERPKTDMEREWEAANGLIDDWDEEDLDRVCSKIDSF</sequence>
<dbReference type="Proteomes" id="UP000232722">
    <property type="component" value="Unassembled WGS sequence"/>
</dbReference>
<feature type="compositionally biased region" description="Basic and acidic residues" evidence="1">
    <location>
        <begin position="250"/>
        <end position="267"/>
    </location>
</feature>
<dbReference type="VEuPathDB" id="FungiDB:RhiirFUN_012921"/>
<dbReference type="EMBL" id="LLXJ01005528">
    <property type="protein sequence ID" value="PKB94810.1"/>
    <property type="molecule type" value="Genomic_DNA"/>
</dbReference>
<accession>A0A2N0NJR2</accession>
<feature type="compositionally biased region" description="Basic and acidic residues" evidence="1">
    <location>
        <begin position="208"/>
        <end position="236"/>
    </location>
</feature>
<protein>
    <submittedName>
        <fullName evidence="2">Uncharacterized protein</fullName>
    </submittedName>
</protein>
<dbReference type="VEuPathDB" id="FungiDB:RhiirA1_504017"/>
<feature type="region of interest" description="Disordered" evidence="1">
    <location>
        <begin position="201"/>
        <end position="331"/>
    </location>
</feature>
<dbReference type="VEuPathDB" id="FungiDB:FUN_012320"/>
<name>A0A2N0NJR2_9GLOM</name>